<dbReference type="RefSeq" id="WP_077835842.1">
    <property type="nucleotide sequence ID" value="NZ_CP096983.1"/>
</dbReference>
<keyword evidence="2" id="KW-1185">Reference proteome</keyword>
<reference evidence="1 2" key="1">
    <citation type="submission" date="2022-04" db="EMBL/GenBank/DDBJ databases">
        <title>Genome sequence of C. roseum typestrain.</title>
        <authorList>
            <person name="Poehlein A."/>
            <person name="Schoch T."/>
            <person name="Duerre P."/>
            <person name="Daniel R."/>
        </authorList>
    </citation>
    <scope>NUCLEOTIDE SEQUENCE [LARGE SCALE GENOMIC DNA]</scope>
    <source>
        <strain evidence="1 2">DSM 7320</strain>
    </source>
</reference>
<sequence>MESFVCLKLEFMKFRKSFIKFLLIFPAVLSAAMLTIGLYFRKNSFISYGGLKDSFSGVLLANNSILAWNIILLLFVIAMSISLFYIETANDSLTSICSSNLKRGSIYLGKWMFLFISTILMISIGIFILIIDAKIFGIPIVLDNGVIMKYICFELFFSLGLVSFQLFLISILKDITTSTIVSLLAAVGFNAVHIGKGIVPYIPYLYYSNSTPFSDTNILRQSLITSLIYFVVFLVIGVVTFNFKDIRE</sequence>
<dbReference type="KEGG" id="crw:CROST_005690"/>
<evidence type="ECO:0000313" key="1">
    <source>
        <dbReference type="EMBL" id="URZ09866.1"/>
    </source>
</evidence>
<dbReference type="Proteomes" id="UP000190951">
    <property type="component" value="Chromosome"/>
</dbReference>
<proteinExistence type="predicted"/>
<dbReference type="EMBL" id="CP096983">
    <property type="protein sequence ID" value="URZ09866.1"/>
    <property type="molecule type" value="Genomic_DNA"/>
</dbReference>
<gene>
    <name evidence="1" type="ORF">CROST_005690</name>
</gene>
<protein>
    <submittedName>
        <fullName evidence="1">Uncharacterized protein</fullName>
    </submittedName>
</protein>
<dbReference type="STRING" id="84029.CROST_44560"/>
<accession>A0A1S8KY35</accession>
<dbReference type="AlphaFoldDB" id="A0A1S8KY35"/>
<name>A0A1S8KY35_9CLOT</name>
<evidence type="ECO:0000313" key="2">
    <source>
        <dbReference type="Proteomes" id="UP000190951"/>
    </source>
</evidence>
<organism evidence="1 2">
    <name type="scientific">Clostridium felsineum</name>
    <dbReference type="NCBI Taxonomy" id="36839"/>
    <lineage>
        <taxon>Bacteria</taxon>
        <taxon>Bacillati</taxon>
        <taxon>Bacillota</taxon>
        <taxon>Clostridia</taxon>
        <taxon>Eubacteriales</taxon>
        <taxon>Clostridiaceae</taxon>
        <taxon>Clostridium</taxon>
    </lineage>
</organism>